<evidence type="ECO:0000313" key="2">
    <source>
        <dbReference type="Proteomes" id="UP000176527"/>
    </source>
</evidence>
<organism evidence="1 2">
    <name type="scientific">Candidatus Daviesbacteria bacterium RIFCSPHIGHO2_12_FULL_37_11</name>
    <dbReference type="NCBI Taxonomy" id="1797777"/>
    <lineage>
        <taxon>Bacteria</taxon>
        <taxon>Candidatus Daviesiibacteriota</taxon>
    </lineage>
</organism>
<accession>A0A1F5KEL8</accession>
<sequence>MARTPEEVLLTVYKDGCQLALERGFTQAVELPDKMKVLSSIDPKDISTWLIQINRGSIFTDGRDIVGLVLGKEIWKSLREPTPCFIYAAVPSIPSTERALILFEQLSTLVVKQHFSNEYGRWFSIAVHPGKNDLYFNGSSAADMMLRGENKDWLLEDSGREALKAIIGDSFDLLRRYHNLMALIPQTSSV</sequence>
<name>A0A1F5KEL8_9BACT</name>
<gene>
    <name evidence="1" type="ORF">A3F00_02565</name>
</gene>
<reference evidence="1 2" key="1">
    <citation type="journal article" date="2016" name="Nat. Commun.">
        <title>Thousands of microbial genomes shed light on interconnected biogeochemical processes in an aquifer system.</title>
        <authorList>
            <person name="Anantharaman K."/>
            <person name="Brown C.T."/>
            <person name="Hug L.A."/>
            <person name="Sharon I."/>
            <person name="Castelle C.J."/>
            <person name="Probst A.J."/>
            <person name="Thomas B.C."/>
            <person name="Singh A."/>
            <person name="Wilkins M.J."/>
            <person name="Karaoz U."/>
            <person name="Brodie E.L."/>
            <person name="Williams K.H."/>
            <person name="Hubbard S.S."/>
            <person name="Banfield J.F."/>
        </authorList>
    </citation>
    <scope>NUCLEOTIDE SEQUENCE [LARGE SCALE GENOMIC DNA]</scope>
</reference>
<dbReference type="EMBL" id="MFDE01000002">
    <property type="protein sequence ID" value="OGE39318.1"/>
    <property type="molecule type" value="Genomic_DNA"/>
</dbReference>
<dbReference type="Proteomes" id="UP000176527">
    <property type="component" value="Unassembled WGS sequence"/>
</dbReference>
<evidence type="ECO:0000313" key="1">
    <source>
        <dbReference type="EMBL" id="OGE39318.1"/>
    </source>
</evidence>
<proteinExistence type="predicted"/>
<dbReference type="AlphaFoldDB" id="A0A1F5KEL8"/>
<protein>
    <submittedName>
        <fullName evidence="1">Uncharacterized protein</fullName>
    </submittedName>
</protein>
<comment type="caution">
    <text evidence="1">The sequence shown here is derived from an EMBL/GenBank/DDBJ whole genome shotgun (WGS) entry which is preliminary data.</text>
</comment>